<dbReference type="Gene3D" id="1.10.3210.10">
    <property type="entry name" value="Hypothetical protein af1432"/>
    <property type="match status" value="1"/>
</dbReference>
<proteinExistence type="predicted"/>
<evidence type="ECO:0008006" key="3">
    <source>
        <dbReference type="Google" id="ProtNLM"/>
    </source>
</evidence>
<dbReference type="AlphaFoldDB" id="A0A365Y141"/>
<dbReference type="PANTHER" id="PTHR21174:SF0">
    <property type="entry name" value="HD PHOSPHOHYDROLASE FAMILY PROTEIN-RELATED"/>
    <property type="match status" value="1"/>
</dbReference>
<comment type="caution">
    <text evidence="1">The sequence shown here is derived from an EMBL/GenBank/DDBJ whole genome shotgun (WGS) entry which is preliminary data.</text>
</comment>
<name>A0A365Y141_9BACT</name>
<dbReference type="Proteomes" id="UP000253410">
    <property type="component" value="Unassembled WGS sequence"/>
</dbReference>
<dbReference type="SUPFAM" id="SSF109604">
    <property type="entry name" value="HD-domain/PDEase-like"/>
    <property type="match status" value="1"/>
</dbReference>
<reference evidence="1 2" key="1">
    <citation type="submission" date="2018-05" db="EMBL/GenBank/DDBJ databases">
        <title>Chitinophaga sp. K3CV102501T nov., isolated from isolated from a monsoon evergreen broad-leaved forest soil.</title>
        <authorList>
            <person name="Lv Y."/>
        </authorList>
    </citation>
    <scope>NUCLEOTIDE SEQUENCE [LARGE SCALE GENOMIC DNA]</scope>
    <source>
        <strain evidence="1 2">GDMCC 1.1325</strain>
    </source>
</reference>
<protein>
    <recommendedName>
        <fullName evidence="3">N-methyl-D-aspartate receptor NMDAR2C subunit</fullName>
    </recommendedName>
</protein>
<evidence type="ECO:0000313" key="1">
    <source>
        <dbReference type="EMBL" id="RBL92220.1"/>
    </source>
</evidence>
<dbReference type="InterPro" id="IPR009218">
    <property type="entry name" value="HD_phosphohydro"/>
</dbReference>
<organism evidence="1 2">
    <name type="scientific">Chitinophaga flava</name>
    <dbReference type="NCBI Taxonomy" id="2259036"/>
    <lineage>
        <taxon>Bacteria</taxon>
        <taxon>Pseudomonadati</taxon>
        <taxon>Bacteroidota</taxon>
        <taxon>Chitinophagia</taxon>
        <taxon>Chitinophagales</taxon>
        <taxon>Chitinophagaceae</taxon>
        <taxon>Chitinophaga</taxon>
    </lineage>
</organism>
<keyword evidence="2" id="KW-1185">Reference proteome</keyword>
<dbReference type="PIRSF" id="PIRSF035170">
    <property type="entry name" value="HD_phosphohydro"/>
    <property type="match status" value="1"/>
</dbReference>
<accession>A0A365Y141</accession>
<sequence length="233" mass="27135">MNIYVENGQIILPVFLFKLPPEKNYQMSASFISETWAQLNRDVDPLLVQQAFNDITAAYSGTARHYHNLQHIAQLLTLHQQYAQQLQDPETILFAIFFHDIVYDVLKSDNEEKSADAAMEYLQRIHYPSEKTTAVKEFIVATKTHVNNQSNADLDYFLDFDLQILGTAPDAYLAYTRQIRQEYSIYPDLVYHPGRKKVLHHFLEMPVIFRTPAFQQQYETAARQNIQTELDSL</sequence>
<dbReference type="EMBL" id="QFFJ01000001">
    <property type="protein sequence ID" value="RBL92220.1"/>
    <property type="molecule type" value="Genomic_DNA"/>
</dbReference>
<evidence type="ECO:0000313" key="2">
    <source>
        <dbReference type="Proteomes" id="UP000253410"/>
    </source>
</evidence>
<gene>
    <name evidence="1" type="ORF">DF182_06380</name>
</gene>
<dbReference type="PANTHER" id="PTHR21174">
    <property type="match status" value="1"/>
</dbReference>